<dbReference type="InterPro" id="IPR000374">
    <property type="entry name" value="PC_trans"/>
</dbReference>
<evidence type="ECO:0000256" key="2">
    <source>
        <dbReference type="ARBA" id="ARBA00010185"/>
    </source>
</evidence>
<dbReference type="GO" id="GO:0005886">
    <property type="term" value="C:plasma membrane"/>
    <property type="evidence" value="ECO:0007669"/>
    <property type="project" value="TreeGrafter"/>
</dbReference>
<evidence type="ECO:0000256" key="3">
    <source>
        <dbReference type="ARBA" id="ARBA00022679"/>
    </source>
</evidence>
<keyword evidence="4 7" id="KW-0812">Transmembrane</keyword>
<proteinExistence type="inferred from homology"/>
<dbReference type="Proteomes" id="UP000700706">
    <property type="component" value="Unassembled WGS sequence"/>
</dbReference>
<evidence type="ECO:0000313" key="8">
    <source>
        <dbReference type="EMBL" id="MBW8726500.1"/>
    </source>
</evidence>
<keyword evidence="3 7" id="KW-0808">Transferase</keyword>
<evidence type="ECO:0000256" key="1">
    <source>
        <dbReference type="ARBA" id="ARBA00004141"/>
    </source>
</evidence>
<dbReference type="PANTHER" id="PTHR43535:SF1">
    <property type="entry name" value="PHOSPHATIDATE CYTIDYLYLTRANSFERASE"/>
    <property type="match status" value="1"/>
</dbReference>
<protein>
    <recommendedName>
        <fullName evidence="7">Phosphatidate cytidylyltransferase</fullName>
        <ecNumber evidence="7">2.7.7.41</ecNumber>
    </recommendedName>
</protein>
<comment type="catalytic activity">
    <reaction evidence="7">
        <text>a 1,2-diacyl-sn-glycero-3-phosphate + CTP + H(+) = a CDP-1,2-diacyl-sn-glycerol + diphosphate</text>
        <dbReference type="Rhea" id="RHEA:16229"/>
        <dbReference type="ChEBI" id="CHEBI:15378"/>
        <dbReference type="ChEBI" id="CHEBI:33019"/>
        <dbReference type="ChEBI" id="CHEBI:37563"/>
        <dbReference type="ChEBI" id="CHEBI:58332"/>
        <dbReference type="ChEBI" id="CHEBI:58608"/>
        <dbReference type="EC" id="2.7.7.41"/>
    </reaction>
</comment>
<reference evidence="8" key="1">
    <citation type="submission" date="2020-06" db="EMBL/GenBank/DDBJ databases">
        <title>Stable isotope informed genome-resolved metagenomics uncovers potential trophic interactions in rhizosphere soil.</title>
        <authorList>
            <person name="Starr E.P."/>
            <person name="Shi S."/>
            <person name="Blazewicz S.J."/>
            <person name="Koch B.J."/>
            <person name="Probst A.J."/>
            <person name="Hungate B.A."/>
            <person name="Pett-Ridge J."/>
            <person name="Firestone M.K."/>
            <person name="Banfield J.F."/>
        </authorList>
    </citation>
    <scope>NUCLEOTIDE SEQUENCE</scope>
    <source>
        <strain evidence="8">YM_69_17</strain>
    </source>
</reference>
<evidence type="ECO:0000256" key="7">
    <source>
        <dbReference type="RuleBase" id="RU003938"/>
    </source>
</evidence>
<comment type="pathway">
    <text evidence="7">Phospholipid metabolism; CDP-diacylglycerol biosynthesis; CDP-diacylglycerol from sn-glycerol 3-phosphate: step 3/3.</text>
</comment>
<dbReference type="AlphaFoldDB" id="A0A952KFM6"/>
<comment type="similarity">
    <text evidence="2 7">Belongs to the CDS family.</text>
</comment>
<evidence type="ECO:0000256" key="5">
    <source>
        <dbReference type="ARBA" id="ARBA00022989"/>
    </source>
</evidence>
<accession>A0A952KFM6</accession>
<dbReference type="Pfam" id="PF01148">
    <property type="entry name" value="CTP_transf_1"/>
    <property type="match status" value="1"/>
</dbReference>
<dbReference type="EC" id="2.7.7.41" evidence="7"/>
<name>A0A952KFM6_9PROT</name>
<sequence length="59" mass="6530">ALMAVSGFFGDLTVSAVKRDIGIKDTGTLIPGHGGVLDRIDSLIFAAPLFFHFMRYFYY</sequence>
<dbReference type="GO" id="GO:0004605">
    <property type="term" value="F:phosphatidate cytidylyltransferase activity"/>
    <property type="evidence" value="ECO:0007669"/>
    <property type="project" value="UniProtKB-EC"/>
</dbReference>
<feature type="non-terminal residue" evidence="8">
    <location>
        <position position="1"/>
    </location>
</feature>
<dbReference type="PROSITE" id="PS01315">
    <property type="entry name" value="CDS"/>
    <property type="match status" value="1"/>
</dbReference>
<dbReference type="GO" id="GO:0009273">
    <property type="term" value="P:peptidoglycan-based cell wall biogenesis"/>
    <property type="evidence" value="ECO:0007669"/>
    <property type="project" value="TreeGrafter"/>
</dbReference>
<keyword evidence="7 8" id="KW-0548">Nucleotidyltransferase</keyword>
<dbReference type="EMBL" id="JAEKLZ010000219">
    <property type="protein sequence ID" value="MBW8726500.1"/>
    <property type="molecule type" value="Genomic_DNA"/>
</dbReference>
<evidence type="ECO:0000256" key="4">
    <source>
        <dbReference type="ARBA" id="ARBA00022692"/>
    </source>
</evidence>
<evidence type="ECO:0000256" key="6">
    <source>
        <dbReference type="ARBA" id="ARBA00023136"/>
    </source>
</evidence>
<organism evidence="8 9">
    <name type="scientific">Inquilinus limosus</name>
    <dbReference type="NCBI Taxonomy" id="171674"/>
    <lineage>
        <taxon>Bacteria</taxon>
        <taxon>Pseudomonadati</taxon>
        <taxon>Pseudomonadota</taxon>
        <taxon>Alphaproteobacteria</taxon>
        <taxon>Rhodospirillales</taxon>
        <taxon>Rhodospirillaceae</taxon>
        <taxon>Inquilinus</taxon>
    </lineage>
</organism>
<evidence type="ECO:0000313" key="9">
    <source>
        <dbReference type="Proteomes" id="UP000700706"/>
    </source>
</evidence>
<comment type="subcellular location">
    <subcellularLocation>
        <location evidence="1">Membrane</location>
        <topology evidence="1">Multi-pass membrane protein</topology>
    </subcellularLocation>
</comment>
<comment type="caution">
    <text evidence="8">The sequence shown here is derived from an EMBL/GenBank/DDBJ whole genome shotgun (WGS) entry which is preliminary data.</text>
</comment>
<gene>
    <name evidence="8" type="ORF">JF625_15270</name>
</gene>
<dbReference type="PANTHER" id="PTHR43535">
    <property type="entry name" value="PHOSPHATIDATE CYTIDYLYLTRANSFERASE"/>
    <property type="match status" value="1"/>
</dbReference>
<keyword evidence="6" id="KW-0472">Membrane</keyword>
<keyword evidence="5" id="KW-1133">Transmembrane helix</keyword>